<comment type="caution">
    <text evidence="2">The sequence shown here is derived from an EMBL/GenBank/DDBJ whole genome shotgun (WGS) entry which is preliminary data.</text>
</comment>
<name>A0A8J2JPZ8_9HEXA</name>
<keyword evidence="1" id="KW-1133">Transmembrane helix</keyword>
<dbReference type="Proteomes" id="UP000708208">
    <property type="component" value="Unassembled WGS sequence"/>
</dbReference>
<dbReference type="EMBL" id="CAJVCH010114868">
    <property type="protein sequence ID" value="CAG7724882.1"/>
    <property type="molecule type" value="Genomic_DNA"/>
</dbReference>
<feature type="transmembrane region" description="Helical" evidence="1">
    <location>
        <begin position="292"/>
        <end position="310"/>
    </location>
</feature>
<keyword evidence="3" id="KW-1185">Reference proteome</keyword>
<feature type="transmembrane region" description="Helical" evidence="1">
    <location>
        <begin position="251"/>
        <end position="271"/>
    </location>
</feature>
<evidence type="ECO:0000256" key="1">
    <source>
        <dbReference type="SAM" id="Phobius"/>
    </source>
</evidence>
<proteinExistence type="predicted"/>
<gene>
    <name evidence="2" type="ORF">AFUS01_LOCUS13875</name>
</gene>
<sequence length="358" mass="41226">MKQLQLIRRLINVNEDYVLVLYSRNVGGNPNDLKIFRKKSQKLFVEAKHYPENLIFFEWDPAIEENNRIFVTHLYCSERVEMCLREEKLPEKKLGTFAEVQQFESLFKRSALRHYNYNHAPLNVIHLELQDLPPFPVIQKMKFRHVIKFSLDFINEHAMLHFAKQLHLPFARLVTEITAHLNGTVTNPATANFAGGGILAHRIIFVNSNGTIVSTKLFVTEHERFGFVYCVNGTSGLAMNILSVFLPLDIFTWLLVLAVIAALTVVIKGTGNFINGMFRTIRTVLKQPSSHLAKFAWLLLTWNFMVIFLSNCYSGSIESFLVVSAKPYIFKDFQELDRNQFRFVVSKKSHFKGPKALG</sequence>
<evidence type="ECO:0000313" key="3">
    <source>
        <dbReference type="Proteomes" id="UP000708208"/>
    </source>
</evidence>
<keyword evidence="1" id="KW-0472">Membrane</keyword>
<reference evidence="2" key="1">
    <citation type="submission" date="2021-06" db="EMBL/GenBank/DDBJ databases">
        <authorList>
            <person name="Hodson N. C."/>
            <person name="Mongue J. A."/>
            <person name="Jaron S. K."/>
        </authorList>
    </citation>
    <scope>NUCLEOTIDE SEQUENCE</scope>
</reference>
<organism evidence="2 3">
    <name type="scientific">Allacma fusca</name>
    <dbReference type="NCBI Taxonomy" id="39272"/>
    <lineage>
        <taxon>Eukaryota</taxon>
        <taxon>Metazoa</taxon>
        <taxon>Ecdysozoa</taxon>
        <taxon>Arthropoda</taxon>
        <taxon>Hexapoda</taxon>
        <taxon>Collembola</taxon>
        <taxon>Symphypleona</taxon>
        <taxon>Sminthuridae</taxon>
        <taxon>Allacma</taxon>
    </lineage>
</organism>
<protein>
    <submittedName>
        <fullName evidence="2">Uncharacterized protein</fullName>
    </submittedName>
</protein>
<evidence type="ECO:0000313" key="2">
    <source>
        <dbReference type="EMBL" id="CAG7724882.1"/>
    </source>
</evidence>
<accession>A0A8J2JPZ8</accession>
<dbReference type="AlphaFoldDB" id="A0A8J2JPZ8"/>
<feature type="transmembrane region" description="Helical" evidence="1">
    <location>
        <begin position="226"/>
        <end position="245"/>
    </location>
</feature>
<keyword evidence="1" id="KW-0812">Transmembrane</keyword>